<comment type="caution">
    <text evidence="3">The sequence shown here is derived from an EMBL/GenBank/DDBJ whole genome shotgun (WGS) entry which is preliminary data.</text>
</comment>
<dbReference type="GO" id="GO:0008270">
    <property type="term" value="F:zinc ion binding"/>
    <property type="evidence" value="ECO:0007669"/>
    <property type="project" value="UniProtKB-KW"/>
</dbReference>
<proteinExistence type="predicted"/>
<keyword evidence="1" id="KW-0863">Zinc-finger</keyword>
<keyword evidence="4" id="KW-1185">Reference proteome</keyword>
<dbReference type="OrthoDB" id="6361509at2759"/>
<dbReference type="InterPro" id="IPR001878">
    <property type="entry name" value="Znf_CCHC"/>
</dbReference>
<evidence type="ECO:0000313" key="3">
    <source>
        <dbReference type="EMBL" id="GBG61038.1"/>
    </source>
</evidence>
<dbReference type="SUPFAM" id="SSF57756">
    <property type="entry name" value="Retrovirus zinc finger-like domains"/>
    <property type="match status" value="1"/>
</dbReference>
<gene>
    <name evidence="3" type="ORF">CBR_g18633</name>
</gene>
<dbReference type="Gramene" id="GBG61038">
    <property type="protein sequence ID" value="GBG61038"/>
    <property type="gene ID" value="CBR_g18633"/>
</dbReference>
<evidence type="ECO:0000256" key="1">
    <source>
        <dbReference type="PROSITE-ProRule" id="PRU00047"/>
    </source>
</evidence>
<dbReference type="SMART" id="SM00343">
    <property type="entry name" value="ZnF_C2HC"/>
    <property type="match status" value="1"/>
</dbReference>
<dbReference type="InterPro" id="IPR036875">
    <property type="entry name" value="Znf_CCHC_sf"/>
</dbReference>
<keyword evidence="1" id="KW-0479">Metal-binding</keyword>
<feature type="domain" description="CCHC-type" evidence="2">
    <location>
        <begin position="68"/>
        <end position="81"/>
    </location>
</feature>
<dbReference type="AlphaFoldDB" id="A0A388JTA9"/>
<dbReference type="Proteomes" id="UP000265515">
    <property type="component" value="Unassembled WGS sequence"/>
</dbReference>
<organism evidence="3 4">
    <name type="scientific">Chara braunii</name>
    <name type="common">Braun's stonewort</name>
    <dbReference type="NCBI Taxonomy" id="69332"/>
    <lineage>
        <taxon>Eukaryota</taxon>
        <taxon>Viridiplantae</taxon>
        <taxon>Streptophyta</taxon>
        <taxon>Charophyceae</taxon>
        <taxon>Charales</taxon>
        <taxon>Characeae</taxon>
        <taxon>Chara</taxon>
    </lineage>
</organism>
<accession>A0A388JTA9</accession>
<dbReference type="Pfam" id="PF00098">
    <property type="entry name" value="zf-CCHC"/>
    <property type="match status" value="1"/>
</dbReference>
<dbReference type="EMBL" id="BFEA01000016">
    <property type="protein sequence ID" value="GBG61038.1"/>
    <property type="molecule type" value="Genomic_DNA"/>
</dbReference>
<evidence type="ECO:0000259" key="2">
    <source>
        <dbReference type="PROSITE" id="PS50158"/>
    </source>
</evidence>
<dbReference type="Gene3D" id="4.10.60.10">
    <property type="entry name" value="Zinc finger, CCHC-type"/>
    <property type="match status" value="1"/>
</dbReference>
<protein>
    <recommendedName>
        <fullName evidence="2">CCHC-type domain-containing protein</fullName>
    </recommendedName>
</protein>
<sequence>MQANMAGVMGSNTGVQAIGGPGHPMMTGQNIGGSPVGGMPGLPMASMNGVNISPPINTPVSQYGVVTCYICGRNGHYARNCWQAASKQKPEEENSEKREMLVASNPQLVIEPKKRSPRSKARILRELRSYIAESDEDSEEVKEETGRLLEELEKKKKGRRVNAAPQATTSRTYKKNFAAKQAMARQKTANEDDFRTPTKMCAAEASSEGMVDYALTQTKTLSALKANEIRKICDREGVRYVVKNQAIEEIVCCRTRLAYEGFFEKERATPSDKATVEGLERIR</sequence>
<dbReference type="GO" id="GO:0003676">
    <property type="term" value="F:nucleic acid binding"/>
    <property type="evidence" value="ECO:0007669"/>
    <property type="project" value="InterPro"/>
</dbReference>
<keyword evidence="1" id="KW-0862">Zinc</keyword>
<dbReference type="PROSITE" id="PS50158">
    <property type="entry name" value="ZF_CCHC"/>
    <property type="match status" value="1"/>
</dbReference>
<evidence type="ECO:0000313" key="4">
    <source>
        <dbReference type="Proteomes" id="UP000265515"/>
    </source>
</evidence>
<name>A0A388JTA9_CHABU</name>
<reference evidence="3 4" key="1">
    <citation type="journal article" date="2018" name="Cell">
        <title>The Chara Genome: Secondary Complexity and Implications for Plant Terrestrialization.</title>
        <authorList>
            <person name="Nishiyama T."/>
            <person name="Sakayama H."/>
            <person name="Vries J.D."/>
            <person name="Buschmann H."/>
            <person name="Saint-Marcoux D."/>
            <person name="Ullrich K.K."/>
            <person name="Haas F.B."/>
            <person name="Vanderstraeten L."/>
            <person name="Becker D."/>
            <person name="Lang D."/>
            <person name="Vosolsobe S."/>
            <person name="Rombauts S."/>
            <person name="Wilhelmsson P.K.I."/>
            <person name="Janitza P."/>
            <person name="Kern R."/>
            <person name="Heyl A."/>
            <person name="Rumpler F."/>
            <person name="Villalobos L.I.A.C."/>
            <person name="Clay J.M."/>
            <person name="Skokan R."/>
            <person name="Toyoda A."/>
            <person name="Suzuki Y."/>
            <person name="Kagoshima H."/>
            <person name="Schijlen E."/>
            <person name="Tajeshwar N."/>
            <person name="Catarino B."/>
            <person name="Hetherington A.J."/>
            <person name="Saltykova A."/>
            <person name="Bonnot C."/>
            <person name="Breuninger H."/>
            <person name="Symeonidi A."/>
            <person name="Radhakrishnan G.V."/>
            <person name="Van Nieuwerburgh F."/>
            <person name="Deforce D."/>
            <person name="Chang C."/>
            <person name="Karol K.G."/>
            <person name="Hedrich R."/>
            <person name="Ulvskov P."/>
            <person name="Glockner G."/>
            <person name="Delwiche C.F."/>
            <person name="Petrasek J."/>
            <person name="Van de Peer Y."/>
            <person name="Friml J."/>
            <person name="Beilby M."/>
            <person name="Dolan L."/>
            <person name="Kohara Y."/>
            <person name="Sugano S."/>
            <person name="Fujiyama A."/>
            <person name="Delaux P.-M."/>
            <person name="Quint M."/>
            <person name="TheiBen G."/>
            <person name="Hagemann M."/>
            <person name="Harholt J."/>
            <person name="Dunand C."/>
            <person name="Zachgo S."/>
            <person name="Langdale J."/>
            <person name="Maumus F."/>
            <person name="Straeten D.V.D."/>
            <person name="Gould S.B."/>
            <person name="Rensing S.A."/>
        </authorList>
    </citation>
    <scope>NUCLEOTIDE SEQUENCE [LARGE SCALE GENOMIC DNA]</scope>
    <source>
        <strain evidence="3 4">S276</strain>
    </source>
</reference>